<gene>
    <name evidence="2" type="ORF">AN221_27580</name>
</gene>
<organism evidence="2 3">
    <name type="scientific">Streptomyces nanshensis</name>
    <dbReference type="NCBI Taxonomy" id="518642"/>
    <lineage>
        <taxon>Bacteria</taxon>
        <taxon>Bacillati</taxon>
        <taxon>Actinomycetota</taxon>
        <taxon>Actinomycetes</taxon>
        <taxon>Kitasatosporales</taxon>
        <taxon>Streptomycetaceae</taxon>
        <taxon>Streptomyces</taxon>
    </lineage>
</organism>
<evidence type="ECO:0000259" key="1">
    <source>
        <dbReference type="Pfam" id="PF13191"/>
    </source>
</evidence>
<dbReference type="OrthoDB" id="483at2"/>
<dbReference type="AlphaFoldDB" id="A0A1E7LMB6"/>
<accession>A0A1E7LMB6</accession>
<dbReference type="RefSeq" id="WP_141760843.1">
    <property type="nucleotide sequence ID" value="NZ_LJGZ01000098.1"/>
</dbReference>
<dbReference type="Proteomes" id="UP000175971">
    <property type="component" value="Unassembled WGS sequence"/>
</dbReference>
<dbReference type="InterPro" id="IPR041664">
    <property type="entry name" value="AAA_16"/>
</dbReference>
<dbReference type="Pfam" id="PF13191">
    <property type="entry name" value="AAA_16"/>
    <property type="match status" value="1"/>
</dbReference>
<name>A0A1E7LMB6_9ACTN</name>
<dbReference type="EMBL" id="LJGZ01000098">
    <property type="protein sequence ID" value="OEV17281.1"/>
    <property type="molecule type" value="Genomic_DNA"/>
</dbReference>
<feature type="non-terminal residue" evidence="2">
    <location>
        <position position="123"/>
    </location>
</feature>
<proteinExistence type="predicted"/>
<evidence type="ECO:0000313" key="2">
    <source>
        <dbReference type="EMBL" id="OEV17281.1"/>
    </source>
</evidence>
<evidence type="ECO:0000313" key="3">
    <source>
        <dbReference type="Proteomes" id="UP000175971"/>
    </source>
</evidence>
<comment type="caution">
    <text evidence="2">The sequence shown here is derived from an EMBL/GenBank/DDBJ whole genome shotgun (WGS) entry which is preliminary data.</text>
</comment>
<keyword evidence="3" id="KW-1185">Reference proteome</keyword>
<sequence>MTSSTTVRSPHRLYGRGSELAIIQGLLNRLRQGDGGALVLVAPPGLGRTALLREAAAVHRSRGPVLYATASAAGTGAAAAAAAATASADRAGPADCAGLGDDTGLVDCAGPVNRAIPADRAAS</sequence>
<reference evidence="2 3" key="1">
    <citation type="journal article" date="2016" name="Front. Microbiol.">
        <title>Comparative Genomics Analysis of Streptomyces Species Reveals Their Adaptation to the Marine Environment and Their Diversity at the Genomic Level.</title>
        <authorList>
            <person name="Tian X."/>
            <person name="Zhang Z."/>
            <person name="Yang T."/>
            <person name="Chen M."/>
            <person name="Li J."/>
            <person name="Chen F."/>
            <person name="Yang J."/>
            <person name="Li W."/>
            <person name="Zhang B."/>
            <person name="Zhang Z."/>
            <person name="Wu J."/>
            <person name="Zhang C."/>
            <person name="Long L."/>
            <person name="Xiao J."/>
        </authorList>
    </citation>
    <scope>NUCLEOTIDE SEQUENCE [LARGE SCALE GENOMIC DNA]</scope>
    <source>
        <strain evidence="2 3">SCSIO M10372</strain>
    </source>
</reference>
<protein>
    <recommendedName>
        <fullName evidence="1">Orc1-like AAA ATPase domain-containing protein</fullName>
    </recommendedName>
</protein>
<feature type="domain" description="Orc1-like AAA ATPase" evidence="1">
    <location>
        <begin position="12"/>
        <end position="81"/>
    </location>
</feature>